<sequence length="333" mass="38378">MEAGDTTNQHLSASERQMQALTANGQNGEEIPRNEAGRDQNQNQNQNDEGSSANQNQVPHPSQVADPAKSATNARATKLEEELKEMREQMKEMKSQVKAKAARNLNMLVHRFESPFTKRVDEYPLPAKFKVPQLETFDGFKDPLDCLDSFRTVMRLQDVSDEIMCCTFPTNLRGTARTWFNQLETRSIDTFAQLSRAFIDNFIGGRRSTRPANYLLNLRQKEGESLRSYVQRFNKEAVQIDEPNEYVALTAFNAGLRKGDFLFQLCKDPPKSMSELMYEAQKFINAEDAFEARDEFFSRKRKEPEDRRFDSSRNRSSKQDYPKIERKNVSLSN</sequence>
<name>A0A2N9ERF8_FAGSY</name>
<reference evidence="3" key="1">
    <citation type="submission" date="2018-02" db="EMBL/GenBank/DDBJ databases">
        <authorList>
            <person name="Cohen D.B."/>
            <person name="Kent A.D."/>
        </authorList>
    </citation>
    <scope>NUCLEOTIDE SEQUENCE</scope>
</reference>
<feature type="compositionally biased region" description="Polar residues" evidence="1">
    <location>
        <begin position="1"/>
        <end position="27"/>
    </location>
</feature>
<organism evidence="3">
    <name type="scientific">Fagus sylvatica</name>
    <name type="common">Beechnut</name>
    <dbReference type="NCBI Taxonomy" id="28930"/>
    <lineage>
        <taxon>Eukaryota</taxon>
        <taxon>Viridiplantae</taxon>
        <taxon>Streptophyta</taxon>
        <taxon>Embryophyta</taxon>
        <taxon>Tracheophyta</taxon>
        <taxon>Spermatophyta</taxon>
        <taxon>Magnoliopsida</taxon>
        <taxon>eudicotyledons</taxon>
        <taxon>Gunneridae</taxon>
        <taxon>Pentapetalae</taxon>
        <taxon>rosids</taxon>
        <taxon>fabids</taxon>
        <taxon>Fagales</taxon>
        <taxon>Fagaceae</taxon>
        <taxon>Fagus</taxon>
    </lineage>
</organism>
<feature type="compositionally biased region" description="Polar residues" evidence="1">
    <location>
        <begin position="48"/>
        <end position="60"/>
    </location>
</feature>
<dbReference type="Pfam" id="PF03732">
    <property type="entry name" value="Retrotrans_gag"/>
    <property type="match status" value="1"/>
</dbReference>
<dbReference type="PANTHER" id="PTHR33223">
    <property type="entry name" value="CCHC-TYPE DOMAIN-CONTAINING PROTEIN"/>
    <property type="match status" value="1"/>
</dbReference>
<feature type="region of interest" description="Disordered" evidence="1">
    <location>
        <begin position="1"/>
        <end position="75"/>
    </location>
</feature>
<proteinExistence type="predicted"/>
<accession>A0A2N9ERF8</accession>
<protein>
    <recommendedName>
        <fullName evidence="2">Retrotransposon gag domain-containing protein</fullName>
    </recommendedName>
</protein>
<feature type="domain" description="Retrotransposon gag" evidence="2">
    <location>
        <begin position="168"/>
        <end position="257"/>
    </location>
</feature>
<evidence type="ECO:0000259" key="2">
    <source>
        <dbReference type="Pfam" id="PF03732"/>
    </source>
</evidence>
<evidence type="ECO:0000313" key="3">
    <source>
        <dbReference type="EMBL" id="SPC77164.1"/>
    </source>
</evidence>
<dbReference type="EMBL" id="OIVN01000257">
    <property type="protein sequence ID" value="SPC77164.1"/>
    <property type="molecule type" value="Genomic_DNA"/>
</dbReference>
<dbReference type="AlphaFoldDB" id="A0A2N9ERF8"/>
<feature type="region of interest" description="Disordered" evidence="1">
    <location>
        <begin position="300"/>
        <end position="333"/>
    </location>
</feature>
<gene>
    <name evidence="3" type="ORF">FSB_LOCUS5046</name>
</gene>
<dbReference type="InterPro" id="IPR005162">
    <property type="entry name" value="Retrotrans_gag_dom"/>
</dbReference>
<dbReference type="PANTHER" id="PTHR33223:SF10">
    <property type="entry name" value="AMINOTRANSFERASE-LIKE PLANT MOBILE DOMAIN-CONTAINING PROTEIN"/>
    <property type="match status" value="1"/>
</dbReference>
<evidence type="ECO:0000256" key="1">
    <source>
        <dbReference type="SAM" id="MobiDB-lite"/>
    </source>
</evidence>